<evidence type="ECO:0000313" key="2">
    <source>
        <dbReference type="Proteomes" id="UP000800200"/>
    </source>
</evidence>
<keyword evidence="2" id="KW-1185">Reference proteome</keyword>
<organism evidence="1 2">
    <name type="scientific">Zopfia rhizophila CBS 207.26</name>
    <dbReference type="NCBI Taxonomy" id="1314779"/>
    <lineage>
        <taxon>Eukaryota</taxon>
        <taxon>Fungi</taxon>
        <taxon>Dikarya</taxon>
        <taxon>Ascomycota</taxon>
        <taxon>Pezizomycotina</taxon>
        <taxon>Dothideomycetes</taxon>
        <taxon>Dothideomycetes incertae sedis</taxon>
        <taxon>Zopfiaceae</taxon>
        <taxon>Zopfia</taxon>
    </lineage>
</organism>
<protein>
    <submittedName>
        <fullName evidence="1">Uncharacterized protein</fullName>
    </submittedName>
</protein>
<dbReference type="Proteomes" id="UP000800200">
    <property type="component" value="Unassembled WGS sequence"/>
</dbReference>
<evidence type="ECO:0000313" key="1">
    <source>
        <dbReference type="EMBL" id="KAF2181171.1"/>
    </source>
</evidence>
<sequence length="202" mass="22551">MALERWHTIWNSFPKHRCSLSVGDKLLLSCLPIFDHTKLALHIDISSAKDALHTRNYAGANAIFRSISNNKTAKDARSDSTNDILLCPRGPYVQCREAARHAAYALKLSFEIAPWWTVRADAVDVPVVSAILLLHCTQIVCGWLSYIAAARDALQTHVKDMIAGLPRTIYLKQFLNSEDLHLLGVILDPREDAGTLPQPDDR</sequence>
<dbReference type="EMBL" id="ML994654">
    <property type="protein sequence ID" value="KAF2181171.1"/>
    <property type="molecule type" value="Genomic_DNA"/>
</dbReference>
<dbReference type="OrthoDB" id="1405595at2759"/>
<gene>
    <name evidence="1" type="ORF">K469DRAFT_265924</name>
</gene>
<dbReference type="AlphaFoldDB" id="A0A6A6DNU8"/>
<accession>A0A6A6DNU8</accession>
<proteinExistence type="predicted"/>
<name>A0A6A6DNU8_9PEZI</name>
<reference evidence="1" key="1">
    <citation type="journal article" date="2020" name="Stud. Mycol.">
        <title>101 Dothideomycetes genomes: a test case for predicting lifestyles and emergence of pathogens.</title>
        <authorList>
            <person name="Haridas S."/>
            <person name="Albert R."/>
            <person name="Binder M."/>
            <person name="Bloem J."/>
            <person name="Labutti K."/>
            <person name="Salamov A."/>
            <person name="Andreopoulos B."/>
            <person name="Baker S."/>
            <person name="Barry K."/>
            <person name="Bills G."/>
            <person name="Bluhm B."/>
            <person name="Cannon C."/>
            <person name="Castanera R."/>
            <person name="Culley D."/>
            <person name="Daum C."/>
            <person name="Ezra D."/>
            <person name="Gonzalez J."/>
            <person name="Henrissat B."/>
            <person name="Kuo A."/>
            <person name="Liang C."/>
            <person name="Lipzen A."/>
            <person name="Lutzoni F."/>
            <person name="Magnuson J."/>
            <person name="Mondo S."/>
            <person name="Nolan M."/>
            <person name="Ohm R."/>
            <person name="Pangilinan J."/>
            <person name="Park H.-J."/>
            <person name="Ramirez L."/>
            <person name="Alfaro M."/>
            <person name="Sun H."/>
            <person name="Tritt A."/>
            <person name="Yoshinaga Y."/>
            <person name="Zwiers L.-H."/>
            <person name="Turgeon B."/>
            <person name="Goodwin S."/>
            <person name="Spatafora J."/>
            <person name="Crous P."/>
            <person name="Grigoriev I."/>
        </authorList>
    </citation>
    <scope>NUCLEOTIDE SEQUENCE</scope>
    <source>
        <strain evidence="1">CBS 207.26</strain>
    </source>
</reference>